<gene>
    <name evidence="1" type="ORF">HNQ72_000331</name>
</gene>
<name>A0A7W9Y1Z8_9HYPH</name>
<evidence type="ECO:0000313" key="2">
    <source>
        <dbReference type="Proteomes" id="UP000547879"/>
    </source>
</evidence>
<dbReference type="Gene3D" id="1.10.10.10">
    <property type="entry name" value="Winged helix-like DNA-binding domain superfamily/Winged helix DNA-binding domain"/>
    <property type="match status" value="1"/>
</dbReference>
<dbReference type="EMBL" id="JACHEG010000001">
    <property type="protein sequence ID" value="MBB6160534.1"/>
    <property type="molecule type" value="Genomic_DNA"/>
</dbReference>
<protein>
    <submittedName>
        <fullName evidence="1">Uncharacterized protein</fullName>
    </submittedName>
</protein>
<dbReference type="InterPro" id="IPR036388">
    <property type="entry name" value="WH-like_DNA-bd_sf"/>
</dbReference>
<evidence type="ECO:0000313" key="1">
    <source>
        <dbReference type="EMBL" id="MBB6160534.1"/>
    </source>
</evidence>
<dbReference type="InterPro" id="IPR036390">
    <property type="entry name" value="WH_DNA-bd_sf"/>
</dbReference>
<accession>A0A7W9Y1Z8</accession>
<dbReference type="AlphaFoldDB" id="A0A7W9Y1Z8"/>
<comment type="caution">
    <text evidence="1">The sequence shown here is derived from an EMBL/GenBank/DDBJ whole genome shotgun (WGS) entry which is preliminary data.</text>
</comment>
<keyword evidence="2" id="KW-1185">Reference proteome</keyword>
<reference evidence="1 2" key="1">
    <citation type="submission" date="2020-08" db="EMBL/GenBank/DDBJ databases">
        <title>Genomic Encyclopedia of Type Strains, Phase IV (KMG-IV): sequencing the most valuable type-strain genomes for metagenomic binning, comparative biology and taxonomic classification.</title>
        <authorList>
            <person name="Goeker M."/>
        </authorList>
    </citation>
    <scope>NUCLEOTIDE SEQUENCE [LARGE SCALE GENOMIC DNA]</scope>
    <source>
        <strain evidence="1 2">DSM 100734</strain>
    </source>
</reference>
<organism evidence="1 2">
    <name type="scientific">Rhizobium wenxiniae</name>
    <dbReference type="NCBI Taxonomy" id="1737357"/>
    <lineage>
        <taxon>Bacteria</taxon>
        <taxon>Pseudomonadati</taxon>
        <taxon>Pseudomonadota</taxon>
        <taxon>Alphaproteobacteria</taxon>
        <taxon>Hyphomicrobiales</taxon>
        <taxon>Rhizobiaceae</taxon>
        <taxon>Rhizobium/Agrobacterium group</taxon>
        <taxon>Rhizobium</taxon>
    </lineage>
</organism>
<dbReference type="SUPFAM" id="SSF46785">
    <property type="entry name" value="Winged helix' DNA-binding domain"/>
    <property type="match status" value="1"/>
</dbReference>
<sequence>MEGMREQNEMVIRATVGEPVAWDGGEEGHVQRLLTLLRKRTVPSEPMTLARLTGLTRLDVNKYLLRLKRAGLADPVSHGKWVAV</sequence>
<proteinExistence type="predicted"/>
<dbReference type="Proteomes" id="UP000547879">
    <property type="component" value="Unassembled WGS sequence"/>
</dbReference>
<dbReference type="RefSeq" id="WP_183989278.1">
    <property type="nucleotide sequence ID" value="NZ_BMHW01000001.1"/>
</dbReference>